<dbReference type="STRING" id="1797291.A2V47_02160"/>
<dbReference type="GO" id="GO:0016787">
    <property type="term" value="F:hydrolase activity"/>
    <property type="evidence" value="ECO:0007669"/>
    <property type="project" value="InterPro"/>
</dbReference>
<dbReference type="Proteomes" id="UP000177701">
    <property type="component" value="Unassembled WGS sequence"/>
</dbReference>
<comment type="caution">
    <text evidence="2">The sequence shown here is derived from an EMBL/GenBank/DDBJ whole genome shotgun (WGS) entry which is preliminary data.</text>
</comment>
<dbReference type="PANTHER" id="PTHR43808">
    <property type="entry name" value="ACETYLORNITHINE DEACETYLASE"/>
    <property type="match status" value="1"/>
</dbReference>
<name>A0A1F5A938_9BACT</name>
<keyword evidence="1" id="KW-0378">Hydrolase</keyword>
<evidence type="ECO:0000256" key="1">
    <source>
        <dbReference type="ARBA" id="ARBA00022801"/>
    </source>
</evidence>
<evidence type="ECO:0008006" key="4">
    <source>
        <dbReference type="Google" id="ProtNLM"/>
    </source>
</evidence>
<evidence type="ECO:0000313" key="3">
    <source>
        <dbReference type="Proteomes" id="UP000177701"/>
    </source>
</evidence>
<dbReference type="AlphaFoldDB" id="A0A1F5A938"/>
<protein>
    <recommendedName>
        <fullName evidence="4">Peptidase M20 dimerisation domain-containing protein</fullName>
    </recommendedName>
</protein>
<dbReference type="InterPro" id="IPR050072">
    <property type="entry name" value="Peptidase_M20A"/>
</dbReference>
<organism evidence="2 3">
    <name type="scientific">Candidatus Sediminicultor quintus</name>
    <dbReference type="NCBI Taxonomy" id="1797291"/>
    <lineage>
        <taxon>Bacteria</taxon>
        <taxon>Pseudomonadati</taxon>
        <taxon>Atribacterota</taxon>
        <taxon>Candidatus Phoenicimicrobiia</taxon>
        <taxon>Candidatus Pheonicimicrobiales</taxon>
        <taxon>Candidatus Phoenicimicrobiaceae</taxon>
        <taxon>Candidatus Sediminicultor</taxon>
    </lineage>
</organism>
<reference evidence="2 3" key="1">
    <citation type="journal article" date="2016" name="Nat. Commun.">
        <title>Thousands of microbial genomes shed light on interconnected biogeochemical processes in an aquifer system.</title>
        <authorList>
            <person name="Anantharaman K."/>
            <person name="Brown C.T."/>
            <person name="Hug L.A."/>
            <person name="Sharon I."/>
            <person name="Castelle C.J."/>
            <person name="Probst A.J."/>
            <person name="Thomas B.C."/>
            <person name="Singh A."/>
            <person name="Wilkins M.J."/>
            <person name="Karaoz U."/>
            <person name="Brodie E.L."/>
            <person name="Williams K.H."/>
            <person name="Hubbard S.S."/>
            <person name="Banfield J.F."/>
        </authorList>
    </citation>
    <scope>NUCLEOTIDE SEQUENCE [LARGE SCALE GENOMIC DNA]</scope>
</reference>
<accession>A0A1F5A938</accession>
<proteinExistence type="predicted"/>
<dbReference type="InterPro" id="IPR002933">
    <property type="entry name" value="Peptidase_M20"/>
</dbReference>
<dbReference type="SUPFAM" id="SSF53187">
    <property type="entry name" value="Zn-dependent exopeptidases"/>
    <property type="match status" value="1"/>
</dbReference>
<dbReference type="EMBL" id="MEYH01000068">
    <property type="protein sequence ID" value="OGD15080.1"/>
    <property type="molecule type" value="Genomic_DNA"/>
</dbReference>
<evidence type="ECO:0000313" key="2">
    <source>
        <dbReference type="EMBL" id="OGD15080.1"/>
    </source>
</evidence>
<dbReference type="Gene3D" id="3.40.630.10">
    <property type="entry name" value="Zn peptidases"/>
    <property type="match status" value="2"/>
</dbReference>
<dbReference type="Pfam" id="PF01546">
    <property type="entry name" value="Peptidase_M20"/>
    <property type="match status" value="1"/>
</dbReference>
<gene>
    <name evidence="2" type="ORF">A2V47_02160</name>
</gene>
<sequence>MEKIIEHVFKYINHFHLLTYIGNLIRIPSYLDNEMQKCDYLLNEMKNIGLETLEVIIGPSIHRRNILGYIRGAEHINSNVIVCAAHIDTHWPQKSQEEIAHSGRVIDGKILGVGAGDSMTPLAAFLSAFDAIKKSGICLKKSACFLATVDELGSKKGAKILEEYGFKADMCLIGEQTDMNIGIVHSGKVEVEVQIEGNAPSLLQGHAERVGLKVGNAVTAMVKVINNLENMVKEEPYFHKKHPLLPGEGAAFYIGPIIGGNTGYGNPNRGPGIGTETQGLAVPSPTWCKLRVGARYWPGQSAQEFVDLVNKWSKKAISDFHGITVTVNCYLDHGNTPLETNPNAQIVSILRSAIKQVTNRDPELIGSVYSTEGPFFQRLGAEVAWCAPGIMRVGSPNEHVTIEELETYCKIYISAIIRACGVTNN</sequence>